<evidence type="ECO:0000256" key="7">
    <source>
        <dbReference type="ARBA" id="ARBA00023180"/>
    </source>
</evidence>
<dbReference type="FunFam" id="1.20.58.1040:FF:000001">
    <property type="entry name" value="Glucan endo-1,3-beta-glucosidase 4"/>
    <property type="match status" value="1"/>
</dbReference>
<keyword evidence="5" id="KW-0472">Membrane</keyword>
<proteinExistence type="predicted"/>
<protein>
    <recommendedName>
        <fullName evidence="10">X8 domain-containing protein</fullName>
    </recommendedName>
</protein>
<dbReference type="PRINTS" id="PR01217">
    <property type="entry name" value="PRICHEXTENSN"/>
</dbReference>
<evidence type="ECO:0000256" key="1">
    <source>
        <dbReference type="ARBA" id="ARBA00004609"/>
    </source>
</evidence>
<dbReference type="EMBL" id="PNBA02000011">
    <property type="protein sequence ID" value="KAG6408627.1"/>
    <property type="molecule type" value="Genomic_DNA"/>
</dbReference>
<evidence type="ECO:0000256" key="6">
    <source>
        <dbReference type="ARBA" id="ARBA00023157"/>
    </source>
</evidence>
<feature type="compositionally biased region" description="Low complexity" evidence="9">
    <location>
        <begin position="79"/>
        <end position="90"/>
    </location>
</feature>
<dbReference type="InterPro" id="IPR044788">
    <property type="entry name" value="X8_dom_prot"/>
</dbReference>
<feature type="region of interest" description="Disordered" evidence="9">
    <location>
        <begin position="192"/>
        <end position="244"/>
    </location>
</feature>
<accession>A0A8X8ZKS8</accession>
<name>A0A8X8ZKS8_SALSN</name>
<evidence type="ECO:0000256" key="5">
    <source>
        <dbReference type="ARBA" id="ARBA00023136"/>
    </source>
</evidence>
<keyword evidence="7" id="KW-0325">Glycoprotein</keyword>
<evidence type="ECO:0000256" key="3">
    <source>
        <dbReference type="ARBA" id="ARBA00022622"/>
    </source>
</evidence>
<evidence type="ECO:0000256" key="4">
    <source>
        <dbReference type="ARBA" id="ARBA00022729"/>
    </source>
</evidence>
<dbReference type="PANTHER" id="PTHR31044">
    <property type="entry name" value="BETA-1,3 GLUCANASE"/>
    <property type="match status" value="1"/>
</dbReference>
<comment type="caution">
    <text evidence="11">The sequence shown here is derived from an EMBL/GenBank/DDBJ whole genome shotgun (WGS) entry which is preliminary data.</text>
</comment>
<keyword evidence="8" id="KW-0449">Lipoprotein</keyword>
<evidence type="ECO:0000256" key="2">
    <source>
        <dbReference type="ARBA" id="ARBA00022475"/>
    </source>
</evidence>
<dbReference type="GO" id="GO:0005886">
    <property type="term" value="C:plasma membrane"/>
    <property type="evidence" value="ECO:0007669"/>
    <property type="project" value="UniProtKB-SubCell"/>
</dbReference>
<feature type="region of interest" description="Disordered" evidence="9">
    <location>
        <begin position="61"/>
        <end position="90"/>
    </location>
</feature>
<dbReference type="SMART" id="SM00768">
    <property type="entry name" value="X8"/>
    <property type="match status" value="1"/>
</dbReference>
<dbReference type="PANTHER" id="PTHR31044:SF120">
    <property type="entry name" value="CARBOHYDRATE-BINDING X8 DOMAIN SUPERFAMILY PROTEIN"/>
    <property type="match status" value="1"/>
</dbReference>
<keyword evidence="6" id="KW-1015">Disulfide bond</keyword>
<dbReference type="GO" id="GO:0009506">
    <property type="term" value="C:plasmodesma"/>
    <property type="evidence" value="ECO:0007669"/>
    <property type="project" value="UniProtKB-ARBA"/>
</dbReference>
<evidence type="ECO:0000259" key="10">
    <source>
        <dbReference type="SMART" id="SM00768"/>
    </source>
</evidence>
<evidence type="ECO:0000256" key="8">
    <source>
        <dbReference type="ARBA" id="ARBA00023288"/>
    </source>
</evidence>
<dbReference type="Proteomes" id="UP000298416">
    <property type="component" value="Unassembled WGS sequence"/>
</dbReference>
<keyword evidence="12" id="KW-1185">Reference proteome</keyword>
<evidence type="ECO:0000313" key="12">
    <source>
        <dbReference type="Proteomes" id="UP000298416"/>
    </source>
</evidence>
<dbReference type="Pfam" id="PF07983">
    <property type="entry name" value="X8"/>
    <property type="match status" value="1"/>
</dbReference>
<gene>
    <name evidence="11" type="ORF">SASPL_131645</name>
</gene>
<dbReference type="InterPro" id="IPR012946">
    <property type="entry name" value="X8"/>
</dbReference>
<reference evidence="11" key="1">
    <citation type="submission" date="2018-01" db="EMBL/GenBank/DDBJ databases">
        <authorList>
            <person name="Mao J.F."/>
        </authorList>
    </citation>
    <scope>NUCLEOTIDE SEQUENCE</scope>
    <source>
        <strain evidence="11">Huo1</strain>
        <tissue evidence="11">Leaf</tissue>
    </source>
</reference>
<keyword evidence="3" id="KW-0336">GPI-anchor</keyword>
<feature type="compositionally biased region" description="Pro residues" evidence="9">
    <location>
        <begin position="61"/>
        <end position="78"/>
    </location>
</feature>
<evidence type="ECO:0000313" key="11">
    <source>
        <dbReference type="EMBL" id="KAG6408627.1"/>
    </source>
</evidence>
<dbReference type="AlphaFoldDB" id="A0A8X8ZKS8"/>
<evidence type="ECO:0000256" key="9">
    <source>
        <dbReference type="SAM" id="MobiDB-lite"/>
    </source>
</evidence>
<keyword evidence="4" id="KW-0732">Signal</keyword>
<reference evidence="11" key="2">
    <citation type="submission" date="2020-08" db="EMBL/GenBank/DDBJ databases">
        <title>Plant Genome Project.</title>
        <authorList>
            <person name="Zhang R.-G."/>
        </authorList>
    </citation>
    <scope>NUCLEOTIDE SEQUENCE</scope>
    <source>
        <strain evidence="11">Huo1</strain>
        <tissue evidence="11">Leaf</tissue>
    </source>
</reference>
<feature type="domain" description="X8" evidence="10">
    <location>
        <begin position="97"/>
        <end position="181"/>
    </location>
</feature>
<comment type="subcellular location">
    <subcellularLocation>
        <location evidence="1">Cell membrane</location>
        <topology evidence="1">Lipid-anchor</topology>
        <topology evidence="1">GPI-anchor</topology>
    </subcellularLocation>
</comment>
<keyword evidence="2" id="KW-1003">Cell membrane</keyword>
<dbReference type="GO" id="GO:0098552">
    <property type="term" value="C:side of membrane"/>
    <property type="evidence" value="ECO:0007669"/>
    <property type="project" value="UniProtKB-KW"/>
</dbReference>
<organism evidence="11">
    <name type="scientific">Salvia splendens</name>
    <name type="common">Scarlet sage</name>
    <dbReference type="NCBI Taxonomy" id="180675"/>
    <lineage>
        <taxon>Eukaryota</taxon>
        <taxon>Viridiplantae</taxon>
        <taxon>Streptophyta</taxon>
        <taxon>Embryophyta</taxon>
        <taxon>Tracheophyta</taxon>
        <taxon>Spermatophyta</taxon>
        <taxon>Magnoliopsida</taxon>
        <taxon>eudicotyledons</taxon>
        <taxon>Gunneridae</taxon>
        <taxon>Pentapetalae</taxon>
        <taxon>asterids</taxon>
        <taxon>lamiids</taxon>
        <taxon>Lamiales</taxon>
        <taxon>Lamiaceae</taxon>
        <taxon>Nepetoideae</taxon>
        <taxon>Mentheae</taxon>
        <taxon>Salviinae</taxon>
        <taxon>Salvia</taxon>
        <taxon>Salvia subgen. Calosphace</taxon>
        <taxon>core Calosphace</taxon>
    </lineage>
</organism>
<dbReference type="Gene3D" id="1.20.58.1040">
    <property type="match status" value="1"/>
</dbReference>
<sequence>MQTIRWSRKHTTEHDATFPTTTPAIVTVPSSTPVTVTPTIPATNNPTVTPPAAPVINPVVSPPPITGSPPTTTTPPAAPVTNTPAVEPPATTAGAQRWCVAKSGAPEKSIQAALDYACGIGGADCSTIQQGASCYNPNTLQNHASYAFNSYYQRNPLPTSCDFGGAAALTTSNPSSGSCVYAASATTATPVRTPPVTVSPPTTTVPPISVSPPTMASPVTVNPNPTPTTTTPPSSTGASPTPTGLGIPPSILNSSNPGMGGATAGFGIGEGSPVANMTTAVSGSSGIEPFVGCIVAVAAIVVLGM</sequence>